<dbReference type="EMBL" id="GL763399">
    <property type="protein sequence ID" value="EFZ19703.1"/>
    <property type="molecule type" value="Genomic_DNA"/>
</dbReference>
<protein>
    <submittedName>
        <fullName evidence="1">Uncharacterized protein</fullName>
    </submittedName>
</protein>
<evidence type="ECO:0000313" key="1">
    <source>
        <dbReference type="EMBL" id="EFZ19703.1"/>
    </source>
</evidence>
<proteinExistence type="predicted"/>
<dbReference type="AlphaFoldDB" id="E9II99"/>
<reference evidence="1" key="1">
    <citation type="journal article" date="2011" name="Proc. Natl. Acad. Sci. U.S.A.">
        <title>The genome of the fire ant Solenopsis invicta.</title>
        <authorList>
            <person name="Wurm Y."/>
            <person name="Wang J."/>
            <person name="Riba-Grognuz O."/>
            <person name="Corona M."/>
            <person name="Nygaard S."/>
            <person name="Hunt B.G."/>
            <person name="Ingram K.K."/>
            <person name="Falquet L."/>
            <person name="Nipitwattanaphon M."/>
            <person name="Gotzek D."/>
            <person name="Dijkstra M.B."/>
            <person name="Oettler J."/>
            <person name="Comtesse F."/>
            <person name="Shih C.J."/>
            <person name="Wu W.J."/>
            <person name="Yang C.C."/>
            <person name="Thomas J."/>
            <person name="Beaudoing E."/>
            <person name="Pradervand S."/>
            <person name="Flegel V."/>
            <person name="Cook E.D."/>
            <person name="Fabbretti R."/>
            <person name="Stockinger H."/>
            <person name="Long L."/>
            <person name="Farmerie W.G."/>
            <person name="Oakey J."/>
            <person name="Boomsma J.J."/>
            <person name="Pamilo P."/>
            <person name="Yi S.V."/>
            <person name="Heinze J."/>
            <person name="Goodisman M.A."/>
            <person name="Farinelli L."/>
            <person name="Harshman K."/>
            <person name="Hulo N."/>
            <person name="Cerutti L."/>
            <person name="Xenarios I."/>
            <person name="Shoemaker D."/>
            <person name="Keller L."/>
        </authorList>
    </citation>
    <scope>NUCLEOTIDE SEQUENCE [LARGE SCALE GENOMIC DNA]</scope>
</reference>
<dbReference type="HOGENOM" id="CLU_2457616_0_0_1"/>
<accession>E9II99</accession>
<gene>
    <name evidence="1" type="ORF">SINV_05510</name>
</gene>
<sequence>MKVEDWVDFDHQPITVWVVGGGRREETTGKGKGRGKKGVWTEKGRKEFEEYYGKRDSDGERVREVWRKMKKRVEVAIKKVEKEEKKKRR</sequence>
<feature type="non-terminal residue" evidence="1">
    <location>
        <position position="89"/>
    </location>
</feature>
<dbReference type="OMA" id="MTREGME"/>
<organism>
    <name type="scientific">Solenopsis invicta</name>
    <name type="common">Red imported fire ant</name>
    <name type="synonym">Solenopsis wagneri</name>
    <dbReference type="NCBI Taxonomy" id="13686"/>
    <lineage>
        <taxon>Eukaryota</taxon>
        <taxon>Metazoa</taxon>
        <taxon>Ecdysozoa</taxon>
        <taxon>Arthropoda</taxon>
        <taxon>Hexapoda</taxon>
        <taxon>Insecta</taxon>
        <taxon>Pterygota</taxon>
        <taxon>Neoptera</taxon>
        <taxon>Endopterygota</taxon>
        <taxon>Hymenoptera</taxon>
        <taxon>Apocrita</taxon>
        <taxon>Aculeata</taxon>
        <taxon>Formicoidea</taxon>
        <taxon>Formicidae</taxon>
        <taxon>Myrmicinae</taxon>
        <taxon>Solenopsis</taxon>
    </lineage>
</organism>
<name>E9II99_SOLIN</name>